<keyword evidence="4 5" id="KW-0472">Membrane</keyword>
<keyword evidence="3 5" id="KW-1133">Transmembrane helix</keyword>
<keyword evidence="8" id="KW-1185">Reference proteome</keyword>
<evidence type="ECO:0000313" key="7">
    <source>
        <dbReference type="EMBL" id="PWN07102.1"/>
    </source>
</evidence>
<comment type="subcellular location">
    <subcellularLocation>
        <location evidence="1">Membrane</location>
        <topology evidence="1">Multi-pass membrane protein</topology>
    </subcellularLocation>
</comment>
<evidence type="ECO:0000256" key="5">
    <source>
        <dbReference type="SAM" id="Phobius"/>
    </source>
</evidence>
<name>A0A316TWY9_9BACT</name>
<dbReference type="RefSeq" id="WP_109646451.1">
    <property type="nucleotide sequence ID" value="NZ_QGGB01000005.1"/>
</dbReference>
<dbReference type="OrthoDB" id="9816361at2"/>
<proteinExistence type="predicted"/>
<dbReference type="InterPro" id="IPR007829">
    <property type="entry name" value="TM2"/>
</dbReference>
<protein>
    <recommendedName>
        <fullName evidence="6">TM2 domain-containing protein</fullName>
    </recommendedName>
</protein>
<dbReference type="Proteomes" id="UP000245533">
    <property type="component" value="Unassembled WGS sequence"/>
</dbReference>
<evidence type="ECO:0000259" key="6">
    <source>
        <dbReference type="Pfam" id="PF05154"/>
    </source>
</evidence>
<keyword evidence="2 5" id="KW-0812">Transmembrane</keyword>
<feature type="domain" description="TM2" evidence="6">
    <location>
        <begin position="41"/>
        <end position="91"/>
    </location>
</feature>
<comment type="caution">
    <text evidence="7">The sequence shown here is derived from an EMBL/GenBank/DDBJ whole genome shotgun (WGS) entry which is preliminary data.</text>
</comment>
<dbReference type="Pfam" id="PF05154">
    <property type="entry name" value="TM2"/>
    <property type="match status" value="1"/>
</dbReference>
<sequence length="114" mass="13145">MKIFEYLPELEGEEALYIRELMEQMHSDSRETFAKIYRARRKDPILMLFLALIGLFGIAGIHRFMAGQIGMGILYVFTAGLCVVGTIVDMINYKNFAFEYNRNVALDIVQELNL</sequence>
<evidence type="ECO:0000256" key="3">
    <source>
        <dbReference type="ARBA" id="ARBA00022989"/>
    </source>
</evidence>
<evidence type="ECO:0000256" key="4">
    <source>
        <dbReference type="ARBA" id="ARBA00023136"/>
    </source>
</evidence>
<reference evidence="7 8" key="1">
    <citation type="submission" date="2018-05" db="EMBL/GenBank/DDBJ databases">
        <title>Rhodohalobacter halophilus gen. nov., sp. nov., a moderately halophilic member of the family Balneolaceae.</title>
        <authorList>
            <person name="Liu Z.-W."/>
        </authorList>
    </citation>
    <scope>NUCLEOTIDE SEQUENCE [LARGE SCALE GENOMIC DNA]</scope>
    <source>
        <strain evidence="7 8">8A47</strain>
    </source>
</reference>
<feature type="transmembrane region" description="Helical" evidence="5">
    <location>
        <begin position="72"/>
        <end position="93"/>
    </location>
</feature>
<dbReference type="EMBL" id="QGGB01000005">
    <property type="protein sequence ID" value="PWN07102.1"/>
    <property type="molecule type" value="Genomic_DNA"/>
</dbReference>
<dbReference type="AlphaFoldDB" id="A0A316TWY9"/>
<evidence type="ECO:0000256" key="1">
    <source>
        <dbReference type="ARBA" id="ARBA00004141"/>
    </source>
</evidence>
<gene>
    <name evidence="7" type="ORF">DDZ15_07510</name>
</gene>
<dbReference type="GO" id="GO:0016020">
    <property type="term" value="C:membrane"/>
    <property type="evidence" value="ECO:0007669"/>
    <property type="project" value="UniProtKB-SubCell"/>
</dbReference>
<evidence type="ECO:0000256" key="2">
    <source>
        <dbReference type="ARBA" id="ARBA00022692"/>
    </source>
</evidence>
<accession>A0A316TWY9</accession>
<feature type="transmembrane region" description="Helical" evidence="5">
    <location>
        <begin position="45"/>
        <end position="66"/>
    </location>
</feature>
<organism evidence="7 8">
    <name type="scientific">Rhodohalobacter mucosus</name>
    <dbReference type="NCBI Taxonomy" id="2079485"/>
    <lineage>
        <taxon>Bacteria</taxon>
        <taxon>Pseudomonadati</taxon>
        <taxon>Balneolota</taxon>
        <taxon>Balneolia</taxon>
        <taxon>Balneolales</taxon>
        <taxon>Balneolaceae</taxon>
        <taxon>Rhodohalobacter</taxon>
    </lineage>
</organism>
<evidence type="ECO:0000313" key="8">
    <source>
        <dbReference type="Proteomes" id="UP000245533"/>
    </source>
</evidence>